<proteinExistence type="inferred from homology"/>
<dbReference type="CDD" id="cd06225">
    <property type="entry name" value="HAMP"/>
    <property type="match status" value="1"/>
</dbReference>
<protein>
    <submittedName>
        <fullName evidence="10">Methyl-accepting chemotaxis protein</fullName>
    </submittedName>
</protein>
<dbReference type="PRINTS" id="PR00260">
    <property type="entry name" value="CHEMTRNSDUCR"/>
</dbReference>
<evidence type="ECO:0000256" key="5">
    <source>
        <dbReference type="ARBA" id="ARBA00029447"/>
    </source>
</evidence>
<dbReference type="Pfam" id="PF00015">
    <property type="entry name" value="MCPsignal"/>
    <property type="match status" value="1"/>
</dbReference>
<feature type="transmembrane region" description="Helical" evidence="7">
    <location>
        <begin position="12"/>
        <end position="32"/>
    </location>
</feature>
<keyword evidence="7" id="KW-0812">Transmembrane</keyword>
<evidence type="ECO:0000313" key="11">
    <source>
        <dbReference type="Proteomes" id="UP001342826"/>
    </source>
</evidence>
<dbReference type="InterPro" id="IPR024478">
    <property type="entry name" value="HlyB_4HB_MCP"/>
</dbReference>
<dbReference type="RefSeq" id="WP_066226161.1">
    <property type="nucleotide sequence ID" value="NZ_JARTFQ010000005.1"/>
</dbReference>
<evidence type="ECO:0000256" key="1">
    <source>
        <dbReference type="ARBA" id="ARBA00004236"/>
    </source>
</evidence>
<evidence type="ECO:0000256" key="4">
    <source>
        <dbReference type="ARBA" id="ARBA00023224"/>
    </source>
</evidence>
<dbReference type="Pfam" id="PF00672">
    <property type="entry name" value="HAMP"/>
    <property type="match status" value="1"/>
</dbReference>
<dbReference type="Proteomes" id="UP001342826">
    <property type="component" value="Unassembled WGS sequence"/>
</dbReference>
<keyword evidence="7" id="KW-1133">Transmembrane helix</keyword>
<dbReference type="SMART" id="SM00304">
    <property type="entry name" value="HAMP"/>
    <property type="match status" value="1"/>
</dbReference>
<dbReference type="EMBL" id="JARTFS010000005">
    <property type="protein sequence ID" value="MED4400810.1"/>
    <property type="molecule type" value="Genomic_DNA"/>
</dbReference>
<comment type="caution">
    <text evidence="10">The sequence shown here is derived from an EMBL/GenBank/DDBJ whole genome shotgun (WGS) entry which is preliminary data.</text>
</comment>
<keyword evidence="4 6" id="KW-0807">Transducer</keyword>
<dbReference type="Gene3D" id="1.10.287.950">
    <property type="entry name" value="Methyl-accepting chemotaxis protein"/>
    <property type="match status" value="1"/>
</dbReference>
<keyword evidence="3 7" id="KW-0472">Membrane</keyword>
<sequence length="514" mass="56051">MRILQNLKISQKLFLLIIISTLCLGIVGFSGYKYMRDMAKSSNVMYDNHLQPLDWLGNVRTNNRAIDSYTLELMLTKDPVKNQELMTSIDEAVAENNAMLEKFGKIPLSAEGKEGLEQYKIKVIQYSDARKVALDLAARNENEKAYQQYTNVVTEKRKGVNNVITGLQKSSLDFAKKIDQDNNEKLKTASTILIAIILIGVAISILIGLVITKIIVNPVNQMKMLMSKAEEGDFTAKADYHSKDEIGQLMESFNNMITGLRAIISTVSETSELVAASSEELSASAEQSTKATEHISSTIQELAAGSEHQMHSSAETVEMSIEGKKSLNKVMSQMNSINESVMGLGNSIKGLSDRSTEIGRINEVITAIAAQTNLLALNAAIEAARAAEHGKGFAVVADEVRKLAEQSANSAEQITNLIQMIQHETNQTLRSMDSATKEVEAGLAVVEEAGASFDEIATSINAVKNIAEESAASNQNVSAATEEQLASMEEIQTSSSTLANMSEDLQNLIRKFKI</sequence>
<evidence type="ECO:0000256" key="3">
    <source>
        <dbReference type="ARBA" id="ARBA00023136"/>
    </source>
</evidence>
<keyword evidence="11" id="KW-1185">Reference proteome</keyword>
<name>A0ABU6NV82_9BACI</name>
<gene>
    <name evidence="10" type="ORF">P9271_05625</name>
</gene>
<evidence type="ECO:0000259" key="9">
    <source>
        <dbReference type="PROSITE" id="PS50885"/>
    </source>
</evidence>
<comment type="similarity">
    <text evidence="5">Belongs to the methyl-accepting chemotaxis (MCP) protein family.</text>
</comment>
<comment type="subcellular location">
    <subcellularLocation>
        <location evidence="1">Cell membrane</location>
    </subcellularLocation>
</comment>
<feature type="domain" description="Methyl-accepting transducer" evidence="8">
    <location>
        <begin position="256"/>
        <end position="499"/>
    </location>
</feature>
<dbReference type="SUPFAM" id="SSF58104">
    <property type="entry name" value="Methyl-accepting chemotaxis protein (MCP) signaling domain"/>
    <property type="match status" value="1"/>
</dbReference>
<accession>A0ABU6NV82</accession>
<organism evidence="10 11">
    <name type="scientific">Metabacillus fastidiosus</name>
    <dbReference type="NCBI Taxonomy" id="1458"/>
    <lineage>
        <taxon>Bacteria</taxon>
        <taxon>Bacillati</taxon>
        <taxon>Bacillota</taxon>
        <taxon>Bacilli</taxon>
        <taxon>Bacillales</taxon>
        <taxon>Bacillaceae</taxon>
        <taxon>Metabacillus</taxon>
    </lineage>
</organism>
<dbReference type="GeneID" id="301139949"/>
<dbReference type="CDD" id="cd19411">
    <property type="entry name" value="MCP2201-like_sensor"/>
    <property type="match status" value="1"/>
</dbReference>
<dbReference type="PROSITE" id="PS50885">
    <property type="entry name" value="HAMP"/>
    <property type="match status" value="1"/>
</dbReference>
<dbReference type="InterPro" id="IPR004089">
    <property type="entry name" value="MCPsignal_dom"/>
</dbReference>
<dbReference type="PROSITE" id="PS50111">
    <property type="entry name" value="CHEMOTAXIS_TRANSDUC_2"/>
    <property type="match status" value="1"/>
</dbReference>
<dbReference type="InterPro" id="IPR047347">
    <property type="entry name" value="YvaQ-like_sensor"/>
</dbReference>
<dbReference type="InterPro" id="IPR003660">
    <property type="entry name" value="HAMP_dom"/>
</dbReference>
<evidence type="ECO:0000256" key="6">
    <source>
        <dbReference type="PROSITE-ProRule" id="PRU00284"/>
    </source>
</evidence>
<feature type="domain" description="HAMP" evidence="9">
    <location>
        <begin position="213"/>
        <end position="265"/>
    </location>
</feature>
<dbReference type="PANTHER" id="PTHR32089">
    <property type="entry name" value="METHYL-ACCEPTING CHEMOTAXIS PROTEIN MCPB"/>
    <property type="match status" value="1"/>
</dbReference>
<reference evidence="10 11" key="1">
    <citation type="submission" date="2023-03" db="EMBL/GenBank/DDBJ databases">
        <title>Bacillus Genome Sequencing.</title>
        <authorList>
            <person name="Dunlap C."/>
        </authorList>
    </citation>
    <scope>NUCLEOTIDE SEQUENCE [LARGE SCALE GENOMIC DNA]</scope>
    <source>
        <strain evidence="10 11">NRS-1717</strain>
    </source>
</reference>
<evidence type="ECO:0000256" key="7">
    <source>
        <dbReference type="SAM" id="Phobius"/>
    </source>
</evidence>
<dbReference type="SMART" id="SM00283">
    <property type="entry name" value="MA"/>
    <property type="match status" value="1"/>
</dbReference>
<evidence type="ECO:0000256" key="2">
    <source>
        <dbReference type="ARBA" id="ARBA00022475"/>
    </source>
</evidence>
<evidence type="ECO:0000313" key="10">
    <source>
        <dbReference type="EMBL" id="MED4400810.1"/>
    </source>
</evidence>
<evidence type="ECO:0000259" key="8">
    <source>
        <dbReference type="PROSITE" id="PS50111"/>
    </source>
</evidence>
<feature type="transmembrane region" description="Helical" evidence="7">
    <location>
        <begin position="192"/>
        <end position="216"/>
    </location>
</feature>
<keyword evidence="2" id="KW-1003">Cell membrane</keyword>
<dbReference type="InterPro" id="IPR004090">
    <property type="entry name" value="Chemotax_Me-accpt_rcpt"/>
</dbReference>
<dbReference type="PANTHER" id="PTHR32089:SF112">
    <property type="entry name" value="LYSOZYME-LIKE PROTEIN-RELATED"/>
    <property type="match status" value="1"/>
</dbReference>
<dbReference type="Pfam" id="PF12729">
    <property type="entry name" value="4HB_MCP_1"/>
    <property type="match status" value="1"/>
</dbReference>